<evidence type="ECO:0000313" key="4">
    <source>
        <dbReference type="EMBL" id="KAK3209053.1"/>
    </source>
</evidence>
<dbReference type="Proteomes" id="UP001280581">
    <property type="component" value="Unassembled WGS sequence"/>
</dbReference>
<protein>
    <submittedName>
        <fullName evidence="4">Uncharacterized protein</fullName>
    </submittedName>
</protein>
<reference evidence="4 5" key="1">
    <citation type="submission" date="2021-02" db="EMBL/GenBank/DDBJ databases">
        <title>Genome assembly of Pseudopithomyces chartarum.</title>
        <authorList>
            <person name="Jauregui R."/>
            <person name="Singh J."/>
            <person name="Voisey C."/>
        </authorList>
    </citation>
    <scope>NUCLEOTIDE SEQUENCE [LARGE SCALE GENOMIC DNA]</scope>
    <source>
        <strain evidence="4 5">AGR01</strain>
    </source>
</reference>
<dbReference type="InterPro" id="IPR002528">
    <property type="entry name" value="MATE_fam"/>
</dbReference>
<dbReference type="GO" id="GO:0015297">
    <property type="term" value="F:antiporter activity"/>
    <property type="evidence" value="ECO:0007669"/>
    <property type="project" value="InterPro"/>
</dbReference>
<evidence type="ECO:0000256" key="3">
    <source>
        <dbReference type="SAM" id="Phobius"/>
    </source>
</evidence>
<keyword evidence="3" id="KW-0812">Transmembrane</keyword>
<comment type="similarity">
    <text evidence="1">Belongs to the multi antimicrobial extrusion (MATE) (TC 2.A.66.1) family.</text>
</comment>
<feature type="transmembrane region" description="Helical" evidence="3">
    <location>
        <begin position="254"/>
        <end position="276"/>
    </location>
</feature>
<feature type="region of interest" description="Disordered" evidence="2">
    <location>
        <begin position="10"/>
        <end position="32"/>
    </location>
</feature>
<evidence type="ECO:0000256" key="2">
    <source>
        <dbReference type="SAM" id="MobiDB-lite"/>
    </source>
</evidence>
<comment type="caution">
    <text evidence="4">The sequence shown here is derived from an EMBL/GenBank/DDBJ whole genome shotgun (WGS) entry which is preliminary data.</text>
</comment>
<dbReference type="GO" id="GO:0016020">
    <property type="term" value="C:membrane"/>
    <property type="evidence" value="ECO:0007669"/>
    <property type="project" value="InterPro"/>
</dbReference>
<feature type="compositionally biased region" description="Polar residues" evidence="2">
    <location>
        <begin position="15"/>
        <end position="32"/>
    </location>
</feature>
<dbReference type="PANTHER" id="PTHR11206">
    <property type="entry name" value="MULTIDRUG RESISTANCE PROTEIN"/>
    <property type="match status" value="1"/>
</dbReference>
<dbReference type="EMBL" id="WVTA01000006">
    <property type="protein sequence ID" value="KAK3209053.1"/>
    <property type="molecule type" value="Genomic_DNA"/>
</dbReference>
<accession>A0AAN6LYE0</accession>
<dbReference type="GO" id="GO:0042910">
    <property type="term" value="F:xenobiotic transmembrane transporter activity"/>
    <property type="evidence" value="ECO:0007669"/>
    <property type="project" value="InterPro"/>
</dbReference>
<feature type="transmembrane region" description="Helical" evidence="3">
    <location>
        <begin position="190"/>
        <end position="215"/>
    </location>
</feature>
<sequence length="353" mass="38179">MYAIAEAPLYGPQAQARQTHRQPATRSSDDGYTTASSVTLVYYDEGADSAVLGKKSGDCMEAHEGPRRFSASSSLVRPLLDDGVDKRHGGYGAVVADAGEEEALIEREEIETSAAKEMRLLVKYSFSLVTIFVVGHIGTNELGAVSLATMTANITGLAVYEGLATSLDTLCAQAYGGGRKEQVGLHLQRMVLLMLLVTVPIGALWLSSGWILAALVPEKELAYMAGRYLRILLAGAPGYAIFEAGKRFTQAQGLFNASLFVLMLATPINMLLNYLFVFVLDWGLTGAALSTVLSNTLLPIFLWIYVYFIAPSSLECWNGFTHAALKNWGPMCKLSVPGIVMTEAEWLAFDILS</sequence>
<keyword evidence="3" id="KW-1133">Transmembrane helix</keyword>
<proteinExistence type="inferred from homology"/>
<keyword evidence="3" id="KW-0472">Membrane</keyword>
<evidence type="ECO:0000313" key="5">
    <source>
        <dbReference type="Proteomes" id="UP001280581"/>
    </source>
</evidence>
<keyword evidence="5" id="KW-1185">Reference proteome</keyword>
<gene>
    <name evidence="4" type="ORF">GRF29_69g532402</name>
</gene>
<organism evidence="4 5">
    <name type="scientific">Pseudopithomyces chartarum</name>
    <dbReference type="NCBI Taxonomy" id="1892770"/>
    <lineage>
        <taxon>Eukaryota</taxon>
        <taxon>Fungi</taxon>
        <taxon>Dikarya</taxon>
        <taxon>Ascomycota</taxon>
        <taxon>Pezizomycotina</taxon>
        <taxon>Dothideomycetes</taxon>
        <taxon>Pleosporomycetidae</taxon>
        <taxon>Pleosporales</taxon>
        <taxon>Massarineae</taxon>
        <taxon>Didymosphaeriaceae</taxon>
        <taxon>Pseudopithomyces</taxon>
    </lineage>
</organism>
<evidence type="ECO:0000256" key="1">
    <source>
        <dbReference type="ARBA" id="ARBA00010199"/>
    </source>
</evidence>
<dbReference type="Pfam" id="PF01554">
    <property type="entry name" value="MatE"/>
    <property type="match status" value="1"/>
</dbReference>
<feature type="transmembrane region" description="Helical" evidence="3">
    <location>
        <begin position="282"/>
        <end position="308"/>
    </location>
</feature>
<name>A0AAN6LYE0_9PLEO</name>
<dbReference type="AlphaFoldDB" id="A0AAN6LYE0"/>
<feature type="transmembrane region" description="Helical" evidence="3">
    <location>
        <begin position="221"/>
        <end position="242"/>
    </location>
</feature>